<organism evidence="2 3">
    <name type="scientific">Sphaerotilus natans subsp. natans DSM 6575</name>
    <dbReference type="NCBI Taxonomy" id="1286631"/>
    <lineage>
        <taxon>Bacteria</taxon>
        <taxon>Pseudomonadati</taxon>
        <taxon>Pseudomonadota</taxon>
        <taxon>Betaproteobacteria</taxon>
        <taxon>Burkholderiales</taxon>
        <taxon>Sphaerotilaceae</taxon>
        <taxon>Sphaerotilus</taxon>
    </lineage>
</organism>
<proteinExistence type="predicted"/>
<reference evidence="2 3" key="1">
    <citation type="journal article" date="2014" name="FEMS Microbiol. Ecol.">
        <title>Sphaerotilus natans encrusted with nanoball-shaped Fe(III) oxide minerals formed by nitrate-reducing mixotrophic Fe(II) oxidation.</title>
        <authorList>
            <person name="Park S."/>
            <person name="Kim D.H."/>
            <person name="Lee J.H."/>
            <person name="Hur H.G."/>
        </authorList>
    </citation>
    <scope>NUCLEOTIDE SEQUENCE [LARGE SCALE GENOMIC DNA]</scope>
    <source>
        <strain evidence="2 3">DSM 6575</strain>
    </source>
</reference>
<feature type="compositionally biased region" description="Basic and acidic residues" evidence="1">
    <location>
        <begin position="93"/>
        <end position="106"/>
    </location>
</feature>
<sequence>MVAAHRDRALRDQVLHHRHHPGRIGAIADEVAQQRDAVGAMQMGLLETGLEGLAVGMDVGDQCNLHVEVSPVGHAGVPRYGIECRPQPGRHGARLESPRSRDRRDP</sequence>
<evidence type="ECO:0000313" key="3">
    <source>
        <dbReference type="Proteomes" id="UP000026714"/>
    </source>
</evidence>
<keyword evidence="3" id="KW-1185">Reference proteome</keyword>
<dbReference type="AlphaFoldDB" id="A0A059KQR3"/>
<dbReference type="EMBL" id="AZRA01000023">
    <property type="protein sequence ID" value="KDB53529.1"/>
    <property type="molecule type" value="Genomic_DNA"/>
</dbReference>
<evidence type="ECO:0000313" key="2">
    <source>
        <dbReference type="EMBL" id="KDB53529.1"/>
    </source>
</evidence>
<protein>
    <submittedName>
        <fullName evidence="2">Uncharacterized protein</fullName>
    </submittedName>
</protein>
<comment type="caution">
    <text evidence="2">The sequence shown here is derived from an EMBL/GenBank/DDBJ whole genome shotgun (WGS) entry which is preliminary data.</text>
</comment>
<accession>A0A059KQR3</accession>
<name>A0A059KQR3_9BURK</name>
<gene>
    <name evidence="2" type="ORF">X805_08940</name>
</gene>
<feature type="region of interest" description="Disordered" evidence="1">
    <location>
        <begin position="80"/>
        <end position="106"/>
    </location>
</feature>
<dbReference type="Proteomes" id="UP000026714">
    <property type="component" value="Unassembled WGS sequence"/>
</dbReference>
<evidence type="ECO:0000256" key="1">
    <source>
        <dbReference type="SAM" id="MobiDB-lite"/>
    </source>
</evidence>